<dbReference type="InterPro" id="IPR003142">
    <property type="entry name" value="BPL_C"/>
</dbReference>
<dbReference type="InterPro" id="IPR045864">
    <property type="entry name" value="aa-tRNA-synth_II/BPL/LPL"/>
</dbReference>
<evidence type="ECO:0000313" key="9">
    <source>
        <dbReference type="EMBL" id="MCP2333664.1"/>
    </source>
</evidence>
<dbReference type="GO" id="GO:0016874">
    <property type="term" value="F:ligase activity"/>
    <property type="evidence" value="ECO:0007669"/>
    <property type="project" value="UniProtKB-KW"/>
</dbReference>
<dbReference type="InterPro" id="IPR004143">
    <property type="entry name" value="BPL_LPL_catalytic"/>
</dbReference>
<evidence type="ECO:0000313" key="10">
    <source>
        <dbReference type="Proteomes" id="UP000791080"/>
    </source>
</evidence>
<feature type="compositionally biased region" description="Basic and acidic residues" evidence="6">
    <location>
        <begin position="59"/>
        <end position="72"/>
    </location>
</feature>
<evidence type="ECO:0000256" key="3">
    <source>
        <dbReference type="ARBA" id="ARBA00022840"/>
    </source>
</evidence>
<evidence type="ECO:0000256" key="2">
    <source>
        <dbReference type="ARBA" id="ARBA00022741"/>
    </source>
</evidence>
<dbReference type="Pfam" id="PF03099">
    <property type="entry name" value="BPL_LplA_LipB"/>
    <property type="match status" value="1"/>
</dbReference>
<feature type="region of interest" description="Disordered" evidence="6">
    <location>
        <begin position="283"/>
        <end position="304"/>
    </location>
</feature>
<dbReference type="CDD" id="cd16442">
    <property type="entry name" value="BPL"/>
    <property type="match status" value="1"/>
</dbReference>
<dbReference type="Pfam" id="PF02237">
    <property type="entry name" value="BPL_C"/>
    <property type="match status" value="1"/>
</dbReference>
<gene>
    <name evidence="9" type="ORF">G443_003934</name>
</gene>
<keyword evidence="10" id="KW-1185">Reference proteome</keyword>
<keyword evidence="4" id="KW-0092">Biotin</keyword>
<protein>
    <recommendedName>
        <fullName evidence="5">biotin--[biotin carboxyl-carrier protein] ligase</fullName>
        <ecNumber evidence="5">6.3.4.15</ecNumber>
    </recommendedName>
</protein>
<evidence type="ECO:0000256" key="4">
    <source>
        <dbReference type="ARBA" id="ARBA00023267"/>
    </source>
</evidence>
<dbReference type="SUPFAM" id="SSF50037">
    <property type="entry name" value="C-terminal domain of transcriptional repressors"/>
    <property type="match status" value="1"/>
</dbReference>
<accession>A0ABT1JN32</accession>
<dbReference type="RefSeq" id="WP_026419345.1">
    <property type="nucleotide sequence ID" value="NZ_AUBJ02000001.1"/>
</dbReference>
<name>A0ABT1JN32_ACTCY</name>
<dbReference type="EC" id="6.3.4.15" evidence="5"/>
<evidence type="ECO:0000256" key="1">
    <source>
        <dbReference type="ARBA" id="ARBA00022598"/>
    </source>
</evidence>
<proteinExistence type="predicted"/>
<dbReference type="InterPro" id="IPR004408">
    <property type="entry name" value="Biotin_CoA_COase_ligase"/>
</dbReference>
<dbReference type="PANTHER" id="PTHR12835:SF5">
    <property type="entry name" value="BIOTIN--PROTEIN LIGASE"/>
    <property type="match status" value="1"/>
</dbReference>
<dbReference type="InterPro" id="IPR008988">
    <property type="entry name" value="Transcriptional_repressor_C"/>
</dbReference>
<feature type="compositionally biased region" description="Gly residues" evidence="6">
    <location>
        <begin position="294"/>
        <end position="304"/>
    </location>
</feature>
<dbReference type="EMBL" id="AUBJ02000001">
    <property type="protein sequence ID" value="MCP2333664.1"/>
    <property type="molecule type" value="Genomic_DNA"/>
</dbReference>
<feature type="domain" description="BPL/LPL catalytic" evidence="8">
    <location>
        <begin position="51"/>
        <end position="143"/>
    </location>
</feature>
<feature type="domain" description="Biotin protein ligase C-terminal" evidence="7">
    <location>
        <begin position="241"/>
        <end position="288"/>
    </location>
</feature>
<dbReference type="Gene3D" id="2.30.30.100">
    <property type="match status" value="1"/>
</dbReference>
<comment type="caution">
    <text evidence="9">The sequence shown here is derived from an EMBL/GenBank/DDBJ whole genome shotgun (WGS) entry which is preliminary data.</text>
</comment>
<dbReference type="SUPFAM" id="SSF55681">
    <property type="entry name" value="Class II aaRS and biotin synthetases"/>
    <property type="match status" value="1"/>
</dbReference>
<reference evidence="9 10" key="1">
    <citation type="submission" date="2022-06" db="EMBL/GenBank/DDBJ databases">
        <title>Genomic Encyclopedia of Type Strains, Phase I: the one thousand microbial genomes (KMG-I) project.</title>
        <authorList>
            <person name="Kyrpides N."/>
        </authorList>
    </citation>
    <scope>NUCLEOTIDE SEQUENCE [LARGE SCALE GENOMIC DNA]</scope>
    <source>
        <strain evidence="9 10">DSM 43889</strain>
    </source>
</reference>
<evidence type="ECO:0000259" key="8">
    <source>
        <dbReference type="Pfam" id="PF03099"/>
    </source>
</evidence>
<organism evidence="9 10">
    <name type="scientific">Actinoalloteichus caeruleus DSM 43889</name>
    <dbReference type="NCBI Taxonomy" id="1120930"/>
    <lineage>
        <taxon>Bacteria</taxon>
        <taxon>Bacillati</taxon>
        <taxon>Actinomycetota</taxon>
        <taxon>Actinomycetes</taxon>
        <taxon>Pseudonocardiales</taxon>
        <taxon>Pseudonocardiaceae</taxon>
        <taxon>Actinoalloteichus</taxon>
        <taxon>Actinoalloteichus cyanogriseus</taxon>
    </lineage>
</organism>
<dbReference type="PANTHER" id="PTHR12835">
    <property type="entry name" value="BIOTIN PROTEIN LIGASE"/>
    <property type="match status" value="1"/>
</dbReference>
<dbReference type="Gene3D" id="3.30.930.10">
    <property type="entry name" value="Bira Bifunctional Protein, Domain 2"/>
    <property type="match status" value="1"/>
</dbReference>
<keyword evidence="1 9" id="KW-0436">Ligase</keyword>
<dbReference type="Proteomes" id="UP000791080">
    <property type="component" value="Unassembled WGS sequence"/>
</dbReference>
<keyword evidence="3" id="KW-0067">ATP-binding</keyword>
<keyword evidence="2" id="KW-0547">Nucleotide-binding</keyword>
<evidence type="ECO:0000256" key="6">
    <source>
        <dbReference type="SAM" id="MobiDB-lite"/>
    </source>
</evidence>
<dbReference type="NCBIfam" id="TIGR00121">
    <property type="entry name" value="birA_ligase"/>
    <property type="match status" value="1"/>
</dbReference>
<evidence type="ECO:0000259" key="7">
    <source>
        <dbReference type="Pfam" id="PF02237"/>
    </source>
</evidence>
<feature type="region of interest" description="Disordered" evidence="6">
    <location>
        <begin position="53"/>
        <end position="72"/>
    </location>
</feature>
<evidence type="ECO:0000256" key="5">
    <source>
        <dbReference type="ARBA" id="ARBA00024227"/>
    </source>
</evidence>
<sequence length="304" mass="31846">MRARLDRPPLDAVRLHHELVLDGGPFTSVDVVGVTGSTNADLVDAARRGAPDRSALLAEEQRSGRGRLRRDWESPPRAGLTLSVLFRPADVPGTAWGWLPLLTGLALVRTVRERCGVRAALKWPNDLLVGAEGAKCAGILAEVAVPPAGPGGARAASEGQRPAVVVGVGLNVTQEAEELPSRPGAVPATSLVLQGATETDRTTLASVFLHELASAERRWRDHAGDVRRSGQLAAYRERCATLGTRVRLDLPGGGHLTGVAEDVDDLGQLVLRTDDGARAHYPAGDVHHLRAEPGPGGAPTGGGT</sequence>